<feature type="compositionally biased region" description="Basic and acidic residues" evidence="2">
    <location>
        <begin position="504"/>
        <end position="520"/>
    </location>
</feature>
<dbReference type="EMBL" id="AP028920">
    <property type="protein sequence ID" value="BET01105.1"/>
    <property type="molecule type" value="Genomic_DNA"/>
</dbReference>
<keyword evidence="4" id="KW-1185">Reference proteome</keyword>
<feature type="region of interest" description="Disordered" evidence="2">
    <location>
        <begin position="681"/>
        <end position="708"/>
    </location>
</feature>
<evidence type="ECO:0000313" key="4">
    <source>
        <dbReference type="Proteomes" id="UP001307889"/>
    </source>
</evidence>
<feature type="region of interest" description="Disordered" evidence="2">
    <location>
        <begin position="533"/>
        <end position="556"/>
    </location>
</feature>
<gene>
    <name evidence="3" type="ORF">NTJ_13921</name>
</gene>
<feature type="compositionally biased region" description="Basic and acidic residues" evidence="2">
    <location>
        <begin position="681"/>
        <end position="697"/>
    </location>
</feature>
<protein>
    <recommendedName>
        <fullName evidence="5">LisH domain-containing protein</fullName>
    </recommendedName>
</protein>
<name>A0ABN7BBA6_9HEMI</name>
<feature type="coiled-coil region" evidence="1">
    <location>
        <begin position="68"/>
        <end position="102"/>
    </location>
</feature>
<dbReference type="Proteomes" id="UP001307889">
    <property type="component" value="Chromosome 12"/>
</dbReference>
<reference evidence="3 4" key="1">
    <citation type="submission" date="2023-09" db="EMBL/GenBank/DDBJ databases">
        <title>Nesidiocoris tenuis whole genome shotgun sequence.</title>
        <authorList>
            <person name="Shibata T."/>
            <person name="Shimoda M."/>
            <person name="Kobayashi T."/>
            <person name="Uehara T."/>
        </authorList>
    </citation>
    <scope>NUCLEOTIDE SEQUENCE [LARGE SCALE GENOMIC DNA]</scope>
    <source>
        <strain evidence="3 4">Japan</strain>
    </source>
</reference>
<feature type="region of interest" description="Disordered" evidence="2">
    <location>
        <begin position="581"/>
        <end position="611"/>
    </location>
</feature>
<organism evidence="3 4">
    <name type="scientific">Nesidiocoris tenuis</name>
    <dbReference type="NCBI Taxonomy" id="355587"/>
    <lineage>
        <taxon>Eukaryota</taxon>
        <taxon>Metazoa</taxon>
        <taxon>Ecdysozoa</taxon>
        <taxon>Arthropoda</taxon>
        <taxon>Hexapoda</taxon>
        <taxon>Insecta</taxon>
        <taxon>Pterygota</taxon>
        <taxon>Neoptera</taxon>
        <taxon>Paraneoptera</taxon>
        <taxon>Hemiptera</taxon>
        <taxon>Heteroptera</taxon>
        <taxon>Panheteroptera</taxon>
        <taxon>Cimicomorpha</taxon>
        <taxon>Miridae</taxon>
        <taxon>Dicyphina</taxon>
        <taxon>Nesidiocoris</taxon>
    </lineage>
</organism>
<feature type="region of interest" description="Disordered" evidence="2">
    <location>
        <begin position="498"/>
        <end position="520"/>
    </location>
</feature>
<sequence>MDITRLLKLLAILFSNVIVNVFSYNIGPLPTSKDKWQRVSVLDQDELHQTLISVEERLRIVDSVRYGINRLEISIERINNKLDSMESRISRLHTQMEAVESRGRLQSVMQMKLDSISQTLISAEMKWDMLPDLVARKLGNSHDRLLLRVNNVENNIETLFDKFQESQKEAAIKFQTDLGSKTTQLVNAIDDIRHKSIHMEHRLNTTAKEQLQHLMNIESKVAKNEQVEMLTSRLDGIHNQLNQTDIAWAQNDSPRINENEKERMVSSLKNELLSESHNFAEKFGNMYNEVSKRLHAIENAMKDHMMETNVTQKETRDKLRQLMRNHKDCEGPRRSFLDIRTEEMKSYIRMNFANLYDKMDGSNRKLTNLQSEFLESCSSSQNLEELEQRMAAVLDKIHHTMDNKSNKIDKQTNDLLTLLKSHSSQSTRTEKMIVNTENMIAKLANEVDQDRKNVHRALTELFGQGETSFIAIQETRRDVERFLKRDLTVGRRLQNLNANSSVSKTDKPTNETDEISRIHSVELHRPDGVIKLLTDGAAGENAKKTTTSKPDTNVEPSITTILGLSHSLNTTDADFEELLKWSPKNSTEDDEDLEDPDSKDGLAKIPNGEAKNDLPDEFVTHIMLDYIKLLRKQMTLEEFLKEANIARTYGSLSEMIKDLRGMDSVPSDFVDELWQYEADKDLDLDDPKRPYTDPAPEHEDDNYDDYEQ</sequence>
<evidence type="ECO:0000313" key="3">
    <source>
        <dbReference type="EMBL" id="BET01105.1"/>
    </source>
</evidence>
<evidence type="ECO:0000256" key="1">
    <source>
        <dbReference type="SAM" id="Coils"/>
    </source>
</evidence>
<evidence type="ECO:0008006" key="5">
    <source>
        <dbReference type="Google" id="ProtNLM"/>
    </source>
</evidence>
<feature type="compositionally biased region" description="Polar residues" evidence="2">
    <location>
        <begin position="544"/>
        <end position="556"/>
    </location>
</feature>
<evidence type="ECO:0000256" key="2">
    <source>
        <dbReference type="SAM" id="MobiDB-lite"/>
    </source>
</evidence>
<feature type="coiled-coil region" evidence="1">
    <location>
        <begin position="433"/>
        <end position="460"/>
    </location>
</feature>
<keyword evidence="1" id="KW-0175">Coiled coil</keyword>
<proteinExistence type="predicted"/>
<feature type="coiled-coil region" evidence="1">
    <location>
        <begin position="142"/>
        <end position="169"/>
    </location>
</feature>
<feature type="compositionally biased region" description="Acidic residues" evidence="2">
    <location>
        <begin position="698"/>
        <end position="708"/>
    </location>
</feature>
<accession>A0ABN7BBA6</accession>